<name>A0A451EQQ3_9GAMM</name>
<sequence length="161" mass="17691">MMIIAWLLGMLLAVKFFAGWEEKKANPNQAPQSSYGTNYVEVILDSGRGGHYTASGFINGHKVNFMVDTGATSVALSERLANQLNVKKLIPIDLSTANGVVRGWATKLDTVTLGAIELHNVSATITPNMDDDVLLGMSFLRPLDFAHRNNQLILRQYKSNQ</sequence>
<dbReference type="AlphaFoldDB" id="A0A451EQQ3"/>
<keyword evidence="2" id="KW-1185">Reference proteome</keyword>
<reference evidence="2" key="1">
    <citation type="submission" date="2018-06" db="EMBL/GenBank/DDBJ databases">
        <title>Complete genome of Pseudomonas insecticola strain QZS01.</title>
        <authorList>
            <person name="Wang J."/>
            <person name="Su Q."/>
        </authorList>
    </citation>
    <scope>NUCLEOTIDE SEQUENCE [LARGE SCALE GENOMIC DNA]</scope>
    <source>
        <strain evidence="2">QZS01</strain>
    </source>
</reference>
<evidence type="ECO:0000313" key="2">
    <source>
        <dbReference type="Proteomes" id="UP000273143"/>
    </source>
</evidence>
<dbReference type="InterPro" id="IPR011969">
    <property type="entry name" value="Clan_AA_Asp_peptidase_C"/>
</dbReference>
<dbReference type="EC" id="3.4.23.-" evidence="1"/>
<dbReference type="EMBL" id="CP029822">
    <property type="protein sequence ID" value="AZS52180.1"/>
    <property type="molecule type" value="Genomic_DNA"/>
</dbReference>
<organism evidence="1 2">
    <name type="scientific">Entomomonas moraniae</name>
    <dbReference type="NCBI Taxonomy" id="2213226"/>
    <lineage>
        <taxon>Bacteria</taxon>
        <taxon>Pseudomonadati</taxon>
        <taxon>Pseudomonadota</taxon>
        <taxon>Gammaproteobacteria</taxon>
        <taxon>Pseudomonadales</taxon>
        <taxon>Pseudomonadaceae</taxon>
        <taxon>Entomomonas</taxon>
    </lineage>
</organism>
<proteinExistence type="predicted"/>
<dbReference type="InterPro" id="IPR034122">
    <property type="entry name" value="Retropepsin-like_bacterial"/>
</dbReference>
<dbReference type="Proteomes" id="UP000273143">
    <property type="component" value="Chromosome"/>
</dbReference>
<accession>A0A451EQQ3</accession>
<evidence type="ECO:0000313" key="1">
    <source>
        <dbReference type="EMBL" id="AZS52180.1"/>
    </source>
</evidence>
<dbReference type="SUPFAM" id="SSF50630">
    <property type="entry name" value="Acid proteases"/>
    <property type="match status" value="1"/>
</dbReference>
<keyword evidence="1" id="KW-0378">Hydrolase</keyword>
<dbReference type="GO" id="GO:0008233">
    <property type="term" value="F:peptidase activity"/>
    <property type="evidence" value="ECO:0007669"/>
    <property type="project" value="UniProtKB-KW"/>
</dbReference>
<dbReference type="InterPro" id="IPR021109">
    <property type="entry name" value="Peptidase_aspartic_dom_sf"/>
</dbReference>
<dbReference type="GO" id="GO:0006508">
    <property type="term" value="P:proteolysis"/>
    <property type="evidence" value="ECO:0007669"/>
    <property type="project" value="UniProtKB-KW"/>
</dbReference>
<protein>
    <submittedName>
        <fullName evidence="1">TIGR02281 family clan AA aspartic protease</fullName>
        <ecNumber evidence="1">3.4.23.-</ecNumber>
    </submittedName>
</protein>
<dbReference type="Gene3D" id="2.40.70.10">
    <property type="entry name" value="Acid Proteases"/>
    <property type="match status" value="1"/>
</dbReference>
<gene>
    <name evidence="1" type="ORF">DM558_05210</name>
</gene>
<keyword evidence="1" id="KW-0645">Protease</keyword>
<dbReference type="NCBIfam" id="TIGR02281">
    <property type="entry name" value="clan_AA_DTGA"/>
    <property type="match status" value="1"/>
</dbReference>
<dbReference type="CDD" id="cd05483">
    <property type="entry name" value="retropepsin_like_bacteria"/>
    <property type="match status" value="1"/>
</dbReference>
<dbReference type="Pfam" id="PF13975">
    <property type="entry name" value="gag-asp_proteas"/>
    <property type="match status" value="1"/>
</dbReference>
<dbReference type="KEGG" id="emo:DM558_05210"/>